<protein>
    <recommendedName>
        <fullName evidence="2">BAH domain-containing protein</fullName>
    </recommendedName>
</protein>
<feature type="compositionally biased region" description="Polar residues" evidence="1">
    <location>
        <begin position="242"/>
        <end position="251"/>
    </location>
</feature>
<feature type="region of interest" description="Disordered" evidence="1">
    <location>
        <begin position="866"/>
        <end position="896"/>
    </location>
</feature>
<feature type="compositionally biased region" description="Basic and acidic residues" evidence="1">
    <location>
        <begin position="2288"/>
        <end position="2318"/>
    </location>
</feature>
<feature type="region of interest" description="Disordered" evidence="1">
    <location>
        <begin position="224"/>
        <end position="314"/>
    </location>
</feature>
<dbReference type="SMART" id="SM00439">
    <property type="entry name" value="BAH"/>
    <property type="match status" value="1"/>
</dbReference>
<feature type="compositionally biased region" description="Pro residues" evidence="1">
    <location>
        <begin position="120"/>
        <end position="135"/>
    </location>
</feature>
<feature type="non-terminal residue" evidence="3">
    <location>
        <position position="1"/>
    </location>
</feature>
<feature type="region of interest" description="Disordered" evidence="1">
    <location>
        <begin position="2582"/>
        <end position="2619"/>
    </location>
</feature>
<feature type="compositionally biased region" description="Basic and acidic residues" evidence="1">
    <location>
        <begin position="2436"/>
        <end position="2445"/>
    </location>
</feature>
<feature type="compositionally biased region" description="Polar residues" evidence="1">
    <location>
        <begin position="783"/>
        <end position="792"/>
    </location>
</feature>
<evidence type="ECO:0000313" key="3">
    <source>
        <dbReference type="EMBL" id="KAK1799018.1"/>
    </source>
</evidence>
<feature type="compositionally biased region" description="Pro residues" evidence="1">
    <location>
        <begin position="1494"/>
        <end position="1503"/>
    </location>
</feature>
<feature type="compositionally biased region" description="Low complexity" evidence="1">
    <location>
        <begin position="1229"/>
        <end position="1253"/>
    </location>
</feature>
<dbReference type="Proteomes" id="UP001239994">
    <property type="component" value="Unassembled WGS sequence"/>
</dbReference>
<feature type="region of interest" description="Disordered" evidence="1">
    <location>
        <begin position="773"/>
        <end position="809"/>
    </location>
</feature>
<feature type="region of interest" description="Disordered" evidence="1">
    <location>
        <begin position="2502"/>
        <end position="2526"/>
    </location>
</feature>
<feature type="region of interest" description="Disordered" evidence="1">
    <location>
        <begin position="457"/>
        <end position="623"/>
    </location>
</feature>
<organism evidence="3 4">
    <name type="scientific">Electrophorus voltai</name>
    <dbReference type="NCBI Taxonomy" id="2609070"/>
    <lineage>
        <taxon>Eukaryota</taxon>
        <taxon>Metazoa</taxon>
        <taxon>Chordata</taxon>
        <taxon>Craniata</taxon>
        <taxon>Vertebrata</taxon>
        <taxon>Euteleostomi</taxon>
        <taxon>Actinopterygii</taxon>
        <taxon>Neopterygii</taxon>
        <taxon>Teleostei</taxon>
        <taxon>Ostariophysi</taxon>
        <taxon>Gymnotiformes</taxon>
        <taxon>Gymnotoidei</taxon>
        <taxon>Gymnotidae</taxon>
        <taxon>Electrophorus</taxon>
    </lineage>
</organism>
<feature type="compositionally biased region" description="Basic and acidic residues" evidence="1">
    <location>
        <begin position="1473"/>
        <end position="1491"/>
    </location>
</feature>
<feature type="compositionally biased region" description="Gly residues" evidence="1">
    <location>
        <begin position="1730"/>
        <end position="1741"/>
    </location>
</feature>
<feature type="region of interest" description="Disordered" evidence="1">
    <location>
        <begin position="1179"/>
        <end position="1280"/>
    </location>
</feature>
<dbReference type="Pfam" id="PF21744">
    <property type="entry name" value="BAHCC1-like_Tudor"/>
    <property type="match status" value="1"/>
</dbReference>
<dbReference type="InterPro" id="IPR056841">
    <property type="entry name" value="TNRC18_BAHCC1-like_SH3"/>
</dbReference>
<dbReference type="PROSITE" id="PS51038">
    <property type="entry name" value="BAH"/>
    <property type="match status" value="1"/>
</dbReference>
<feature type="domain" description="BAH" evidence="2">
    <location>
        <begin position="2791"/>
        <end position="2912"/>
    </location>
</feature>
<dbReference type="PANTHER" id="PTHR12505">
    <property type="entry name" value="PHD FINGER TRANSCRIPTION FACTOR"/>
    <property type="match status" value="1"/>
</dbReference>
<dbReference type="Pfam" id="PF24912">
    <property type="entry name" value="SH3_TNRC18"/>
    <property type="match status" value="1"/>
</dbReference>
<dbReference type="GO" id="GO:0003682">
    <property type="term" value="F:chromatin binding"/>
    <property type="evidence" value="ECO:0007669"/>
    <property type="project" value="InterPro"/>
</dbReference>
<feature type="compositionally biased region" description="Basic residues" evidence="1">
    <location>
        <begin position="1146"/>
        <end position="1156"/>
    </location>
</feature>
<accession>A0AAD8ZGD9</accession>
<feature type="compositionally biased region" description="Basic and acidic residues" evidence="1">
    <location>
        <begin position="271"/>
        <end position="285"/>
    </location>
</feature>
<evidence type="ECO:0000313" key="4">
    <source>
        <dbReference type="Proteomes" id="UP001239994"/>
    </source>
</evidence>
<keyword evidence="4" id="KW-1185">Reference proteome</keyword>
<feature type="region of interest" description="Disordered" evidence="1">
    <location>
        <begin position="1823"/>
        <end position="2000"/>
    </location>
</feature>
<feature type="compositionally biased region" description="Acidic residues" evidence="1">
    <location>
        <begin position="2546"/>
        <end position="2555"/>
    </location>
</feature>
<evidence type="ECO:0000259" key="2">
    <source>
        <dbReference type="PROSITE" id="PS51038"/>
    </source>
</evidence>
<dbReference type="InterPro" id="IPR048924">
    <property type="entry name" value="BAHCC1-like_Tudor"/>
</dbReference>
<feature type="compositionally biased region" description="Low complexity" evidence="1">
    <location>
        <begin position="1717"/>
        <end position="1729"/>
    </location>
</feature>
<feature type="compositionally biased region" description="Basic residues" evidence="1">
    <location>
        <begin position="286"/>
        <end position="311"/>
    </location>
</feature>
<feature type="region of interest" description="Disordered" evidence="1">
    <location>
        <begin position="2540"/>
        <end position="2569"/>
    </location>
</feature>
<comment type="caution">
    <text evidence="3">The sequence shown here is derived from an EMBL/GenBank/DDBJ whole genome shotgun (WGS) entry which is preliminary data.</text>
</comment>
<name>A0AAD8ZGD9_9TELE</name>
<dbReference type="InterPro" id="IPR001025">
    <property type="entry name" value="BAH_dom"/>
</dbReference>
<feature type="compositionally biased region" description="Polar residues" evidence="1">
    <location>
        <begin position="737"/>
        <end position="746"/>
    </location>
</feature>
<feature type="compositionally biased region" description="Low complexity" evidence="1">
    <location>
        <begin position="2710"/>
        <end position="2719"/>
    </location>
</feature>
<feature type="compositionally biased region" description="Pro residues" evidence="1">
    <location>
        <begin position="11"/>
        <end position="20"/>
    </location>
</feature>
<dbReference type="CDD" id="cd04714">
    <property type="entry name" value="BAH_BAHCC1"/>
    <property type="match status" value="1"/>
</dbReference>
<feature type="region of interest" description="Disordered" evidence="1">
    <location>
        <begin position="2710"/>
        <end position="2738"/>
    </location>
</feature>
<dbReference type="InterPro" id="IPR043151">
    <property type="entry name" value="BAH_sf"/>
</dbReference>
<dbReference type="EMBL" id="JAROKS010000012">
    <property type="protein sequence ID" value="KAK1799018.1"/>
    <property type="molecule type" value="Genomic_DNA"/>
</dbReference>
<feature type="compositionally biased region" description="Low complexity" evidence="1">
    <location>
        <begin position="2582"/>
        <end position="2615"/>
    </location>
</feature>
<feature type="compositionally biased region" description="Gly residues" evidence="1">
    <location>
        <begin position="773"/>
        <end position="782"/>
    </location>
</feature>
<dbReference type="Pfam" id="PF01426">
    <property type="entry name" value="BAH"/>
    <property type="match status" value="1"/>
</dbReference>
<feature type="compositionally biased region" description="Low complexity" evidence="1">
    <location>
        <begin position="1922"/>
        <end position="1934"/>
    </location>
</feature>
<sequence length="2918" mass="314170">RPSTPSKKCVPGPPPPPPSPAGRCWADSARHSSDGRTESRPTGRGPGIAGHSSRCKNLWCDSGDLDASREERGGEKGEDGGGEEERRGKIIGRRGSGLMANSSASFMGTFLASSLGTPPSHTPHPSRPPSSPSSPPYRGGPHSSASQIWFPHSHEAVLFNLLSFLPAAPGYPRFSGSLAHTFLPISHLDHHANSGVLYGQHRFYDTQKENFYLRSLPSQPPLISANHSIPPMSRTGPGHPQGSCSRDTGSGMNLHKGLKETGMDRGVVSGTKDKDRPSNKPETKDRHPHNHHTQAHHPHHHPHHHPQHHPQHPVTMEDVNSRALERHKSALLMEYKDHSQGVSKPLSACLINGKMQNGDTGIGTGGGAVTKAPMVSCGGEGIGRVVGGVAALQAGHVGTGRCNKEAVSGEMRISEQPPPDCLERGQALHQSLPYSVPPPLAMGSATGGGHPGGFHCLQLHPSHPHHAHHSHHPHHAHHPHHHPDFFCPPPPAPVANPSLHEKGVGSGGAREAKVTGPTFVPSVGHLGEKTGGPFQLANPECQAVGGGGSSAKDKVTEKANSGGGGHPGNWHRKQPDQQQPPPQKQHPYRKAEKAPDWMHSGHPHLQPQVQGERSRSADCLSTMDPDIYRPALAQEPKTGHPLTHPNNVNPQPYRDCSHPGPPPNSSPLAGKTLAQQGSGGGGGSCSMQRDGQKVARIRHQQHGRAASDGPPVELGPTNGSQEMKRKMEMSPYGYGNSGQHHSQQQPVPAWAMRPHHGHPEEDQRKAYMEAVGGLVGGAGGGRSQPQQHQSSGMCAPPAPSAPAAQSQQEALGLQGDGGAMKNLLKYSNQQPLILSQKSPFGGLGSLKTGPNGASCALQAGKTALPSRKGLANEGERPDCGGRNREMGEAPHGEGEVRQPPVGIAVAVARQREPTCRPMDNHPSSRHGRVLSAMKGASRPVYPIDSPGEDERKRVSGEHLAHPCLGRERDTLIRDNKERAELARIHPSNSCHGDLTSHLMVPGGTSLQSAQLGDPSAHAHSTHHHWMPRTGSPSLWMTGHSYGISHSALHQNLPPGFSAAMPAPLQPVLPLPQDPSAQLVVLPTEPATHPATHHIDVMDQPGLWPPVYRARGPPSHIQHPAVYSRSQFLRQQELYALQQHQQLQHQQHPRTQHRGTHTHNQMQKKPEEQNMELEDILSEPRTPKPAKSYAYGQSAQASSPPRASTAHLSPCCQSPCMRPHARSTPSTPCPAQSPAATAPRSPAISPAPSLLPKAMESQDKRTEGQPPQNYPQSMEPDLPPGYTYPAIAMGYRNGPTPQDMQLAEPAELEAIPVVPVEHTPAPLSSLGEGLECHAIVRPIPESQLPMEGKNEEELREEPGGDMLQQEVEAGPVEAVGCCVSVEAEQVQAQASLHTCPPAEISAHKTAHCPIVHGEEQALEGDSTITCGAQASGVLPDRDNEGQSELESQGTQKLPDPEHPCISASPAALQQNASSKEDVEKMSKEPLADDHSQKPSAPPSLPCATPCPQPPVPSYWSLELLIAAAFCGDAPPPSPPPSTPPRGCSGTFYPSTHGMELLSELAELELQQNRHRATSGEGEEHLIFDLQSLAILAAARALESSPAADGTADAEKQHPARTLNLRRKCNWTPRHEPVCPVKGSMDAIDGQELAMRVQLAELQRRYKEKQKELAKLQRKHDHQKEETPRSPVRRGPGRPRKRKSTPGLGLVTPPEPQKKVKPAGAASSLLADESGAGAGGGGGGGGSMDSAKRRKLSNRGFSRLGAVQMKMQCCQKDGLHEHNVAQLKPKPPGGRALSVAAMRDRDTLAPSHLYDPQRSPRAEARLPTAMANESEGQSDTGSGDSGAQGGWKTRGEIMMRRGKRKSAAARPQQPGARGVRARGRDVLEDGETSADESASSEQEDEEEEGSYHSDEIPAIKAPPSRELPSSSIIKDPSPSSVVKLEANQKARNKRERQELYGSRFPSITDGDVKVKRRAPSRPTPVTTAEPPGVRRRPGRPRLQEKPWLGCYHKPAGLLPFPTSSERLRRATRKSSMLRRTVGKVSTQPHTYIRGAALIPWQPIKRRRSYWSTMAQSPQSDDNECKRRTRFRQSKGRAVSRLLESFAENDGFQLGEDSSFSDEEEDSNSSSRSKNPPSPPNCVLTKELLVDGLKVLISKEDELLYAARVRALDVPDLYSIVIDGERGNRPRIYSLEQLLQEAVLDVRPETEAVLTEATRVCAYWSERSRCLYPGYVRRGGTSDEGKPGTVMVEFDDGDRGRISLHNIRLLPPGYQVHCIDSSPTVVSTAQSDKVVSCHERRSSHIDKPSEKPASPEEAKAQEKPARRPGRPKGSGLKRLISDGVTKSPASPLAWPSLAERKRVPISLFQFNGLSSKKASRNREVDIFPHAPVSMTTPAKGIFSSSSFEVDSFSSIANGYSSFCGHAAGTPAGGRSSPYGQRKRSADSDTTQARKNEFLVKLDHEGVTSPKNKSSKALQLLGGSGFGSRVLPGVPPRPEVYTHPALLVKDNRKGDSSRAELLPVQRKQSPSLRMSECGELGLSCHRDCHSSYSDMDEEEEEEEERRRGGGSALASASGGLRTAGHFLSHLSVSSSSSGSSSTSSSGSISSSSLCSSDNDSSYSSEDEENSTLVLQSCLTPHHSLLQSPKAPTTPQHSFVAKAVAVSNAKGGNAVSSAKGGNTVCNAKGGIAVAISNTKGGNAVAVSSTKGGNIVAVSSAKGGSASSKPLKRKECPSSPSKPSRDLAKRQRLALDQGKPKLSPFLPARQLWRWCGTPTQRRGLKGKARKLFYRAIVRGRDTLCVGDCAVFLAAGRAHLPYIGRIESFWESWSCTMVVKVKWFYHPEETKQGKRHHEGKHALYQSCHEDENDVQTISHKCQVVSREEYEHLRRHRNPGSSLQDLYYLAGTYDPTSGQLLTADGVSILC</sequence>
<feature type="compositionally biased region" description="Basic residues" evidence="1">
    <location>
        <begin position="462"/>
        <end position="481"/>
    </location>
</feature>
<feature type="compositionally biased region" description="Polar residues" evidence="1">
    <location>
        <begin position="1441"/>
        <end position="1450"/>
    </location>
</feature>
<feature type="region of interest" description="Disordered" evidence="1">
    <location>
        <begin position="2283"/>
        <end position="2344"/>
    </location>
</feature>
<dbReference type="PANTHER" id="PTHR12505:SF25">
    <property type="entry name" value="BAH AND COILED-COIL DOMAIN-CONTAINING PROTEIN 1-LIKE ISOFORM X1"/>
    <property type="match status" value="1"/>
</dbReference>
<dbReference type="InterPro" id="IPR052429">
    <property type="entry name" value="BAH_domain_protein"/>
</dbReference>
<dbReference type="Gene3D" id="2.30.30.490">
    <property type="match status" value="1"/>
</dbReference>
<feature type="region of interest" description="Disordered" evidence="1">
    <location>
        <begin position="1138"/>
        <end position="1167"/>
    </location>
</feature>
<feature type="region of interest" description="Disordered" evidence="1">
    <location>
        <begin position="635"/>
        <end position="761"/>
    </location>
</feature>
<reference evidence="3" key="1">
    <citation type="submission" date="2023-03" db="EMBL/GenBank/DDBJ databases">
        <title>Electrophorus voltai genome.</title>
        <authorList>
            <person name="Bian C."/>
        </authorList>
    </citation>
    <scope>NUCLEOTIDE SEQUENCE</scope>
    <source>
        <strain evidence="3">CB-2022</strain>
        <tissue evidence="3">Muscle</tissue>
    </source>
</reference>
<feature type="region of interest" description="Disordered" evidence="1">
    <location>
        <begin position="1"/>
        <end position="96"/>
    </location>
</feature>
<feature type="region of interest" description="Disordered" evidence="1">
    <location>
        <begin position="1664"/>
        <end position="1746"/>
    </location>
</feature>
<feature type="compositionally biased region" description="Basic and acidic residues" evidence="1">
    <location>
        <begin position="873"/>
        <end position="896"/>
    </location>
</feature>
<gene>
    <name evidence="3" type="ORF">P4O66_007285</name>
</gene>
<feature type="compositionally biased region" description="Basic and acidic residues" evidence="1">
    <location>
        <begin position="28"/>
        <end position="41"/>
    </location>
</feature>
<evidence type="ECO:0000256" key="1">
    <source>
        <dbReference type="SAM" id="MobiDB-lite"/>
    </source>
</evidence>
<feature type="region of interest" description="Disordered" evidence="1">
    <location>
        <begin position="110"/>
        <end position="144"/>
    </location>
</feature>
<proteinExistence type="predicted"/>
<feature type="compositionally biased region" description="Low complexity" evidence="1">
    <location>
        <begin position="1185"/>
        <end position="1205"/>
    </location>
</feature>
<feature type="compositionally biased region" description="Basic and acidic residues" evidence="1">
    <location>
        <begin position="66"/>
        <end position="88"/>
    </location>
</feature>
<feature type="region of interest" description="Disordered" evidence="1">
    <location>
        <begin position="1427"/>
        <end position="1503"/>
    </location>
</feature>
<dbReference type="Gene3D" id="2.30.30.140">
    <property type="match status" value="1"/>
</dbReference>
<feature type="compositionally biased region" description="Basic residues" evidence="1">
    <location>
        <begin position="1685"/>
        <end position="1698"/>
    </location>
</feature>
<feature type="region of interest" description="Disordered" evidence="1">
    <location>
        <begin position="2105"/>
        <end position="2134"/>
    </location>
</feature>
<feature type="region of interest" description="Disordered" evidence="1">
    <location>
        <begin position="2422"/>
        <end position="2445"/>
    </location>
</feature>